<keyword evidence="3" id="KW-0949">S-adenosyl-L-methionine</keyword>
<dbReference type="AlphaFoldDB" id="A0A6M7X1G8"/>
<dbReference type="Proteomes" id="UP000503017">
    <property type="component" value="Chromosome"/>
</dbReference>
<sequence>MSARSRRQPASGRRFPLRSGFRALSNGIGSSIGYDPQSRCLAKRTTDGRPMNARYDFGRNWSELAARFEDEHLNRACEDLRRLVGDLEGKTFLDIGCGSGLHAAAALRLGAAKVTALDYDADCVETTRAVLSRFAPEADWSVKRADVLDRASLPTGTFDVVYSWGVLHHTGDMWTAIGNAAGFVGRGGRLGIAIYLKTPLCGLWTVEKRLYASHRWLRPPVKAMFVSAYMAARTLRHRDPISFVKNYRARRGMEFLADVDDWLGGYPYQSTSSSELEMTVENLGFRTKQRFNVTPGIGLFGTGCGEWCFERTDL</sequence>
<keyword evidence="2 5" id="KW-0808">Transferase</keyword>
<dbReference type="EMBL" id="CP033367">
    <property type="protein sequence ID" value="QKD06679.1"/>
    <property type="molecule type" value="Genomic_DNA"/>
</dbReference>
<dbReference type="CDD" id="cd02440">
    <property type="entry name" value="AdoMet_MTases"/>
    <property type="match status" value="1"/>
</dbReference>
<dbReference type="GO" id="GO:0008168">
    <property type="term" value="F:methyltransferase activity"/>
    <property type="evidence" value="ECO:0007669"/>
    <property type="project" value="UniProtKB-KW"/>
</dbReference>
<reference evidence="5 6" key="1">
    <citation type="submission" date="2018-10" db="EMBL/GenBank/DDBJ databases">
        <authorList>
            <person name="Perry B.J."/>
            <person name="Sullivan J.T."/>
            <person name="Murphy R.J.T."/>
            <person name="Ramsay J.P."/>
            <person name="Ronson C.W."/>
        </authorList>
    </citation>
    <scope>NUCLEOTIDE SEQUENCE [LARGE SCALE GENOMIC DNA]</scope>
    <source>
        <strain evidence="5 6">R88b</strain>
    </source>
</reference>
<dbReference type="SUPFAM" id="SSF53335">
    <property type="entry name" value="S-adenosyl-L-methionine-dependent methyltransferases"/>
    <property type="match status" value="1"/>
</dbReference>
<evidence type="ECO:0000313" key="6">
    <source>
        <dbReference type="Proteomes" id="UP000503017"/>
    </source>
</evidence>
<evidence type="ECO:0000256" key="2">
    <source>
        <dbReference type="ARBA" id="ARBA00022679"/>
    </source>
</evidence>
<proteinExistence type="predicted"/>
<dbReference type="GO" id="GO:0032259">
    <property type="term" value="P:methylation"/>
    <property type="evidence" value="ECO:0007669"/>
    <property type="project" value="UniProtKB-KW"/>
</dbReference>
<protein>
    <submittedName>
        <fullName evidence="5">Class I SAM-dependent methyltransferase</fullName>
    </submittedName>
</protein>
<evidence type="ECO:0000256" key="3">
    <source>
        <dbReference type="ARBA" id="ARBA00022691"/>
    </source>
</evidence>
<evidence type="ECO:0000256" key="1">
    <source>
        <dbReference type="ARBA" id="ARBA00022603"/>
    </source>
</evidence>
<accession>A0A6M7X1G8</accession>
<dbReference type="Pfam" id="PF13649">
    <property type="entry name" value="Methyltransf_25"/>
    <property type="match status" value="1"/>
</dbReference>
<gene>
    <name evidence="5" type="ORF">EB235_30110</name>
</gene>
<dbReference type="PANTHER" id="PTHR43464:SF19">
    <property type="entry name" value="UBIQUINONE BIOSYNTHESIS O-METHYLTRANSFERASE, MITOCHONDRIAL"/>
    <property type="match status" value="1"/>
</dbReference>
<evidence type="ECO:0000313" key="5">
    <source>
        <dbReference type="EMBL" id="QKD06679.1"/>
    </source>
</evidence>
<evidence type="ECO:0000259" key="4">
    <source>
        <dbReference type="Pfam" id="PF13649"/>
    </source>
</evidence>
<dbReference type="InterPro" id="IPR029063">
    <property type="entry name" value="SAM-dependent_MTases_sf"/>
</dbReference>
<dbReference type="PANTHER" id="PTHR43464">
    <property type="entry name" value="METHYLTRANSFERASE"/>
    <property type="match status" value="1"/>
</dbReference>
<dbReference type="Gene3D" id="3.40.50.150">
    <property type="entry name" value="Vaccinia Virus protein VP39"/>
    <property type="match status" value="1"/>
</dbReference>
<dbReference type="InterPro" id="IPR041698">
    <property type="entry name" value="Methyltransf_25"/>
</dbReference>
<keyword evidence="1 5" id="KW-0489">Methyltransferase</keyword>
<name>A0A6M7X1G8_RHILI</name>
<organism evidence="5 6">
    <name type="scientific">Mesorhizobium loti R88b</name>
    <dbReference type="NCBI Taxonomy" id="935548"/>
    <lineage>
        <taxon>Bacteria</taxon>
        <taxon>Pseudomonadati</taxon>
        <taxon>Pseudomonadota</taxon>
        <taxon>Alphaproteobacteria</taxon>
        <taxon>Hyphomicrobiales</taxon>
        <taxon>Phyllobacteriaceae</taxon>
        <taxon>Mesorhizobium</taxon>
    </lineage>
</organism>
<feature type="domain" description="Methyltransferase" evidence="4">
    <location>
        <begin position="93"/>
        <end position="188"/>
    </location>
</feature>